<dbReference type="Proteomes" id="UP000041254">
    <property type="component" value="Unassembled WGS sequence"/>
</dbReference>
<proteinExistence type="predicted"/>
<feature type="region of interest" description="Disordered" evidence="5">
    <location>
        <begin position="658"/>
        <end position="699"/>
    </location>
</feature>
<feature type="compositionally biased region" description="Pro residues" evidence="5">
    <location>
        <begin position="664"/>
        <end position="674"/>
    </location>
</feature>
<feature type="compositionally biased region" description="Basic and acidic residues" evidence="5">
    <location>
        <begin position="1211"/>
        <end position="1229"/>
    </location>
</feature>
<evidence type="ECO:0000256" key="4">
    <source>
        <dbReference type="PROSITE-ProRule" id="PRU01371"/>
    </source>
</evidence>
<feature type="region of interest" description="Disordered" evidence="5">
    <location>
        <begin position="1071"/>
        <end position="1131"/>
    </location>
</feature>
<evidence type="ECO:0000313" key="7">
    <source>
        <dbReference type="EMBL" id="CEM02158.1"/>
    </source>
</evidence>
<dbReference type="Pfam" id="PF13913">
    <property type="entry name" value="zf-C2HC_2"/>
    <property type="match status" value="2"/>
</dbReference>
<keyword evidence="3" id="KW-0862">Zinc</keyword>
<dbReference type="STRING" id="1169540.A0A0G4EU40"/>
<dbReference type="OrthoDB" id="10255185at2759"/>
<feature type="compositionally biased region" description="Basic and acidic residues" evidence="5">
    <location>
        <begin position="776"/>
        <end position="789"/>
    </location>
</feature>
<feature type="region of interest" description="Disordered" evidence="5">
    <location>
        <begin position="776"/>
        <end position="873"/>
    </location>
</feature>
<evidence type="ECO:0000256" key="1">
    <source>
        <dbReference type="ARBA" id="ARBA00022723"/>
    </source>
</evidence>
<feature type="domain" description="C2HC/C3H-type" evidence="6">
    <location>
        <begin position="1045"/>
        <end position="1074"/>
    </location>
</feature>
<reference evidence="7 8" key="1">
    <citation type="submission" date="2014-11" db="EMBL/GenBank/DDBJ databases">
        <authorList>
            <person name="Zhu J."/>
            <person name="Qi W."/>
            <person name="Song R."/>
        </authorList>
    </citation>
    <scope>NUCLEOTIDE SEQUENCE [LARGE SCALE GENOMIC DNA]</scope>
</reference>
<feature type="compositionally biased region" description="Low complexity" evidence="5">
    <location>
        <begin position="1355"/>
        <end position="1375"/>
    </location>
</feature>
<evidence type="ECO:0000313" key="8">
    <source>
        <dbReference type="Proteomes" id="UP000041254"/>
    </source>
</evidence>
<keyword evidence="1" id="KW-0479">Metal-binding</keyword>
<protein>
    <recommendedName>
        <fullName evidence="6">C2HC/C3H-type domain-containing protein</fullName>
    </recommendedName>
</protein>
<feature type="compositionally biased region" description="Pro residues" evidence="5">
    <location>
        <begin position="1197"/>
        <end position="1210"/>
    </location>
</feature>
<dbReference type="InterPro" id="IPR049899">
    <property type="entry name" value="Znf_C2HC_C3H"/>
</dbReference>
<accession>A0A0G4EU40</accession>
<feature type="compositionally biased region" description="Acidic residues" evidence="5">
    <location>
        <begin position="421"/>
        <end position="432"/>
    </location>
</feature>
<feature type="region of interest" description="Disordered" evidence="5">
    <location>
        <begin position="944"/>
        <end position="1021"/>
    </location>
</feature>
<feature type="region of interest" description="Disordered" evidence="5">
    <location>
        <begin position="1191"/>
        <end position="1425"/>
    </location>
</feature>
<evidence type="ECO:0000256" key="2">
    <source>
        <dbReference type="ARBA" id="ARBA00022771"/>
    </source>
</evidence>
<feature type="compositionally biased region" description="Basic and acidic residues" evidence="5">
    <location>
        <begin position="833"/>
        <end position="846"/>
    </location>
</feature>
<feature type="compositionally biased region" description="Acidic residues" evidence="5">
    <location>
        <begin position="322"/>
        <end position="411"/>
    </location>
</feature>
<keyword evidence="8" id="KW-1185">Reference proteome</keyword>
<feature type="compositionally biased region" description="Low complexity" evidence="5">
    <location>
        <begin position="1004"/>
        <end position="1013"/>
    </location>
</feature>
<dbReference type="GO" id="GO:0008270">
    <property type="term" value="F:zinc ion binding"/>
    <property type="evidence" value="ECO:0007669"/>
    <property type="project" value="UniProtKB-KW"/>
</dbReference>
<feature type="compositionally biased region" description="Low complexity" evidence="5">
    <location>
        <begin position="1230"/>
        <end position="1244"/>
    </location>
</feature>
<gene>
    <name evidence="7" type="ORF">Vbra_1721</name>
</gene>
<evidence type="ECO:0000256" key="3">
    <source>
        <dbReference type="ARBA" id="ARBA00022833"/>
    </source>
</evidence>
<dbReference type="EMBL" id="CDMY01000319">
    <property type="protein sequence ID" value="CEM02158.1"/>
    <property type="molecule type" value="Genomic_DNA"/>
</dbReference>
<dbReference type="PROSITE" id="PS52027">
    <property type="entry name" value="ZF_C2HC_C3H"/>
    <property type="match status" value="1"/>
</dbReference>
<evidence type="ECO:0000259" key="6">
    <source>
        <dbReference type="PROSITE" id="PS52027"/>
    </source>
</evidence>
<feature type="region of interest" description="Disordered" evidence="5">
    <location>
        <begin position="271"/>
        <end position="516"/>
    </location>
</feature>
<dbReference type="Gene3D" id="3.30.160.60">
    <property type="entry name" value="Classic Zinc Finger"/>
    <property type="match status" value="1"/>
</dbReference>
<sequence>MYQARDHRPKTVWQPPTLPPAGALALNVHRRGSSAQQGEKEATHSRPPLPIAHVFPSAPYLSHHPAPPRPHIHSRGSPLHMRTADYSGSGSARHRVRSTERPVYAKQSTFPQAHGQPVSVQQHSGAFLSPLGPLSPRPAAIMGNNQHHQVVCRPLPPFPLYHTHITTAVTAKPPPLPTPVPFPLSSQRPPIGAREIDHARSAGEIGRSQLPREQERKISWRGMWEEEHRHIQSQSQRGGSGGDDVSVRSHATAGGAVGGGSAVLAAARVDESGRGNGGDGNGEGDEGAAEGEADEDDYEGEEDEYYEGEDNGGQEGGHEGDGNADDDGDGGDDDDEDGGGEDDYGEEEWEEEEEEEEQEEQEGEEAAEGEGEGEFIEGEYEYGDYGEEEYGEEGLEEQEEEPYEEEEEEEVIVPVGHTEEEREEEEEQEQQQEGEAFPQTQEEEEPHRQLGEEPPPPHTQPITPQEQAAPPPPPLEPPKQSIAPPKRQPSAARKQEHKPAAGVAGGAGDAGGVVPPSLVSVAVPMIATEPSMPSISAAQMAKSDDSSGAGDQRLVAFNRLLASGVSPMSALDIVHSLTSTNVQQQHQQPAVAAQAAAAAAQVPALPSLRDLLSSYASIGIAAASAVQSQRDAPPVYQPPAYDEYESEEQAVPPITVAQQVSHTRPPPSPFPPPMYADRFRSPPPRLLSASPSYQLPTYAPLPQRRTRGFLTQREGRESARDVRSITTEERVSPLLTERRIRDTPLLTARRREPVPLPVPPPIVLDTKMGTLEGEVERETLGDGGVERQRSMQLTEAAEDTDRELDRRRPATARGDFSSPAREIYHPPPEPSIYEEREEHEDAHAEEEGAEEDEQELPSSSHSVRGVTMMDLPPPSGVPVSHVPLSSAVPPLSLQQIIAPPPAVSARPLVHPYVSGGLSSSVLSVSNHGGQSPLASHRPSIVLSQQIQRALSKRDSDQSARGGSSSLLLSQQQQQQQQQAAMEAAPPQTEEEPRGGVCEEEDRPSTVPSVPSRPLIDLDNMPVGVKSHTQDEWWRDESGGPQEAEQRVPCMYCGRRFLSSRLAKHESICGKHHEKEESGVGVHPHRGPSPPRMQRYLQSKKTHYNLPTGTPDRLRRPPSRLPSPRLQDRSIDPLRLYDTYETCPYCKRQFAPQVIAAHEELCATVRKYEQRDARDILPSPRLDLKHIAAKVPSHNAPIPSPPPRKPPQHPSPPDRKHTSERESREADRRTSTASASSARRTSASLTRREKETPACGRAGSAPSGRASVDRGGGGQPAPSSSPSLQLQAEDDHMPSPSPPPVPHQQEGEGGREGEDAEQEVISLADPPSPSQSPSRKAPPLSRPPRERRRGGGAAGRGNAAAAAGAAAAAAATAAPHTQRRTRRESEQSAASSSSVVLRGGAGRGGRGAVPRAGGSSGGGGVTRRGR</sequence>
<dbReference type="OMA" id="CHCECAR"/>
<feature type="compositionally biased region" description="Acidic residues" evidence="5">
    <location>
        <begin position="282"/>
        <end position="312"/>
    </location>
</feature>
<dbReference type="InParanoid" id="A0A0G4EU40"/>
<dbReference type="VEuPathDB" id="CryptoDB:Vbra_1721"/>
<feature type="compositionally biased region" description="Gly residues" evidence="5">
    <location>
        <begin position="1413"/>
        <end position="1425"/>
    </location>
</feature>
<feature type="compositionally biased region" description="Low complexity" evidence="5">
    <location>
        <begin position="1386"/>
        <end position="1397"/>
    </location>
</feature>
<feature type="compositionally biased region" description="Low complexity" evidence="5">
    <location>
        <begin position="1275"/>
        <end position="1286"/>
    </location>
</feature>
<keyword evidence="2 4" id="KW-0863">Zinc-finger</keyword>
<feature type="compositionally biased region" description="Low complexity" evidence="5">
    <location>
        <begin position="963"/>
        <end position="978"/>
    </location>
</feature>
<evidence type="ECO:0000256" key="5">
    <source>
        <dbReference type="SAM" id="MobiDB-lite"/>
    </source>
</evidence>
<organism evidence="7 8">
    <name type="scientific">Vitrella brassicaformis (strain CCMP3155)</name>
    <dbReference type="NCBI Taxonomy" id="1169540"/>
    <lineage>
        <taxon>Eukaryota</taxon>
        <taxon>Sar</taxon>
        <taxon>Alveolata</taxon>
        <taxon>Colpodellida</taxon>
        <taxon>Vitrellaceae</taxon>
        <taxon>Vitrella</taxon>
    </lineage>
</organism>
<feature type="region of interest" description="Disordered" evidence="5">
    <location>
        <begin position="227"/>
        <end position="258"/>
    </location>
</feature>
<name>A0A0G4EU40_VITBC</name>
<feature type="region of interest" description="Disordered" evidence="5">
    <location>
        <begin position="1"/>
        <end position="51"/>
    </location>
</feature>